<name>A0A7V8SY40_9BACT</name>
<dbReference type="InterPro" id="IPR002477">
    <property type="entry name" value="Peptidoglycan-bd-like"/>
</dbReference>
<dbReference type="Gene3D" id="2.40.440.10">
    <property type="entry name" value="L,D-transpeptidase catalytic domain-like"/>
    <property type="match status" value="1"/>
</dbReference>
<keyword evidence="10" id="KW-1185">Reference proteome</keyword>
<dbReference type="SUPFAM" id="SSF141523">
    <property type="entry name" value="L,D-transpeptidase catalytic domain-like"/>
    <property type="match status" value="1"/>
</dbReference>
<dbReference type="PANTHER" id="PTHR41533">
    <property type="entry name" value="L,D-TRANSPEPTIDASE HI_1667-RELATED"/>
    <property type="match status" value="1"/>
</dbReference>
<dbReference type="Pfam" id="PF01471">
    <property type="entry name" value="PG_binding_1"/>
    <property type="match status" value="1"/>
</dbReference>
<dbReference type="GO" id="GO:0071555">
    <property type="term" value="P:cell wall organization"/>
    <property type="evidence" value="ECO:0007669"/>
    <property type="project" value="UniProtKB-UniRule"/>
</dbReference>
<keyword evidence="6 7" id="KW-0961">Cell wall biogenesis/degradation</keyword>
<feature type="active site" description="Nucleophile" evidence="7">
    <location>
        <position position="278"/>
    </location>
</feature>
<dbReference type="InterPro" id="IPR005490">
    <property type="entry name" value="LD_TPept_cat_dom"/>
</dbReference>
<evidence type="ECO:0000256" key="5">
    <source>
        <dbReference type="ARBA" id="ARBA00022984"/>
    </source>
</evidence>
<evidence type="ECO:0000313" key="10">
    <source>
        <dbReference type="Proteomes" id="UP000567293"/>
    </source>
</evidence>
<comment type="similarity">
    <text evidence="2">Belongs to the YkuD family.</text>
</comment>
<dbReference type="GO" id="GO:0016740">
    <property type="term" value="F:transferase activity"/>
    <property type="evidence" value="ECO:0007669"/>
    <property type="project" value="UniProtKB-KW"/>
</dbReference>
<feature type="non-terminal residue" evidence="9">
    <location>
        <position position="283"/>
    </location>
</feature>
<proteinExistence type="inferred from homology"/>
<dbReference type="CDD" id="cd16913">
    <property type="entry name" value="YkuD_like"/>
    <property type="match status" value="1"/>
</dbReference>
<sequence length="283" mass="32579">MDEYQRTLHALIEYRILAAEDDGAVLPETEKPVEPGEPYEGVARLIRLLRRVGDLPADAILEDPDLYQGALVTAVERFQRRHGLDPDGRIDKATLAQLNTPLRFRVHQLELALERLRRRPYDPSRSAIVLNLPEFRLRAFRQNHLDLEMKIVVGEAPERKTPILSSQLEMVIFHPYWNVPVKIERDELVPEIIKDPSFLSANHLEMITPEGAVLHDPVSDDMLPKLRSGRIRLRQTPGPKNVLGLAKFVFPNQYEVYMHGTSAQWLFDRARRDLSHGCIRLEN</sequence>
<dbReference type="Pfam" id="PF03734">
    <property type="entry name" value="YkuD"/>
    <property type="match status" value="1"/>
</dbReference>
<evidence type="ECO:0000256" key="2">
    <source>
        <dbReference type="ARBA" id="ARBA00005992"/>
    </source>
</evidence>
<feature type="active site" description="Proton donor/acceptor" evidence="7">
    <location>
        <position position="259"/>
    </location>
</feature>
<accession>A0A7V8SY40</accession>
<evidence type="ECO:0000256" key="4">
    <source>
        <dbReference type="ARBA" id="ARBA00022960"/>
    </source>
</evidence>
<keyword evidence="4 7" id="KW-0133">Cell shape</keyword>
<dbReference type="PROSITE" id="PS52029">
    <property type="entry name" value="LD_TPASE"/>
    <property type="match status" value="1"/>
</dbReference>
<dbReference type="UniPathway" id="UPA00219"/>
<dbReference type="InterPro" id="IPR038063">
    <property type="entry name" value="Transpep_catalytic_dom"/>
</dbReference>
<dbReference type="GO" id="GO:0008360">
    <property type="term" value="P:regulation of cell shape"/>
    <property type="evidence" value="ECO:0007669"/>
    <property type="project" value="UniProtKB-UniRule"/>
</dbReference>
<dbReference type="PANTHER" id="PTHR41533:SF1">
    <property type="entry name" value="L,D-TRANSPEPTIDASE YCBB-RELATED"/>
    <property type="match status" value="1"/>
</dbReference>
<organism evidence="9 10">
    <name type="scientific">Candidatus Acidiferrum panamense</name>
    <dbReference type="NCBI Taxonomy" id="2741543"/>
    <lineage>
        <taxon>Bacteria</taxon>
        <taxon>Pseudomonadati</taxon>
        <taxon>Acidobacteriota</taxon>
        <taxon>Terriglobia</taxon>
        <taxon>Candidatus Acidiferrales</taxon>
        <taxon>Candidatus Acidiferrum</taxon>
    </lineage>
</organism>
<evidence type="ECO:0000313" key="9">
    <source>
        <dbReference type="EMBL" id="MBA0086639.1"/>
    </source>
</evidence>
<dbReference type="Proteomes" id="UP000567293">
    <property type="component" value="Unassembled WGS sequence"/>
</dbReference>
<dbReference type="GO" id="GO:0009252">
    <property type="term" value="P:peptidoglycan biosynthetic process"/>
    <property type="evidence" value="ECO:0007669"/>
    <property type="project" value="UniProtKB-UniPathway"/>
</dbReference>
<keyword evidence="5 7" id="KW-0573">Peptidoglycan synthesis</keyword>
<comment type="caution">
    <text evidence="9">The sequence shown here is derived from an EMBL/GenBank/DDBJ whole genome shotgun (WGS) entry which is preliminary data.</text>
</comment>
<dbReference type="InterPro" id="IPR036366">
    <property type="entry name" value="PGBDSf"/>
</dbReference>
<evidence type="ECO:0000256" key="6">
    <source>
        <dbReference type="ARBA" id="ARBA00023316"/>
    </source>
</evidence>
<dbReference type="InterPro" id="IPR052905">
    <property type="entry name" value="LD-transpeptidase_YkuD-like"/>
</dbReference>
<keyword evidence="3" id="KW-0808">Transferase</keyword>
<evidence type="ECO:0000256" key="3">
    <source>
        <dbReference type="ARBA" id="ARBA00022679"/>
    </source>
</evidence>
<gene>
    <name evidence="9" type="ORF">HRJ53_16785</name>
</gene>
<dbReference type="InterPro" id="IPR036365">
    <property type="entry name" value="PGBD-like_sf"/>
</dbReference>
<protein>
    <submittedName>
        <fullName evidence="9">L,D-transpeptidase family protein</fullName>
    </submittedName>
</protein>
<evidence type="ECO:0000256" key="1">
    <source>
        <dbReference type="ARBA" id="ARBA00004752"/>
    </source>
</evidence>
<feature type="domain" description="L,D-TPase catalytic" evidence="8">
    <location>
        <begin position="126"/>
        <end position="283"/>
    </location>
</feature>
<dbReference type="EMBL" id="JACDQQ010001608">
    <property type="protein sequence ID" value="MBA0086639.1"/>
    <property type="molecule type" value="Genomic_DNA"/>
</dbReference>
<dbReference type="GO" id="GO:0004180">
    <property type="term" value="F:carboxypeptidase activity"/>
    <property type="evidence" value="ECO:0007669"/>
    <property type="project" value="UniProtKB-ARBA"/>
</dbReference>
<evidence type="ECO:0000256" key="7">
    <source>
        <dbReference type="PROSITE-ProRule" id="PRU01373"/>
    </source>
</evidence>
<dbReference type="AlphaFoldDB" id="A0A7V8SY40"/>
<reference evidence="9" key="1">
    <citation type="submission" date="2020-06" db="EMBL/GenBank/DDBJ databases">
        <title>Legume-microbial interactions unlock mineral nutrients during tropical forest succession.</title>
        <authorList>
            <person name="Epihov D.Z."/>
        </authorList>
    </citation>
    <scope>NUCLEOTIDE SEQUENCE [LARGE SCALE GENOMIC DNA]</scope>
    <source>
        <strain evidence="9">Pan2503</strain>
    </source>
</reference>
<comment type="pathway">
    <text evidence="1 7">Cell wall biogenesis; peptidoglycan biosynthesis.</text>
</comment>
<dbReference type="SUPFAM" id="SSF47090">
    <property type="entry name" value="PGBD-like"/>
    <property type="match status" value="1"/>
</dbReference>
<evidence type="ECO:0000259" key="8">
    <source>
        <dbReference type="PROSITE" id="PS52029"/>
    </source>
</evidence>
<dbReference type="Gene3D" id="1.10.101.10">
    <property type="entry name" value="PGBD-like superfamily/PGBD"/>
    <property type="match status" value="1"/>
</dbReference>